<gene>
    <name evidence="6" type="ORF">BDZ94DRAFT_1312834</name>
</gene>
<keyword evidence="7" id="KW-1185">Reference proteome</keyword>
<feature type="domain" description="Flavin reductase like" evidence="5">
    <location>
        <begin position="70"/>
        <end position="184"/>
    </location>
</feature>
<evidence type="ECO:0000313" key="7">
    <source>
        <dbReference type="Proteomes" id="UP000807353"/>
    </source>
</evidence>
<evidence type="ECO:0000256" key="2">
    <source>
        <dbReference type="ARBA" id="ARBA00022630"/>
    </source>
</evidence>
<comment type="caution">
    <text evidence="6">The sequence shown here is derived from an EMBL/GenBank/DDBJ whole genome shotgun (WGS) entry which is preliminary data.</text>
</comment>
<evidence type="ECO:0000259" key="5">
    <source>
        <dbReference type="Pfam" id="PF01613"/>
    </source>
</evidence>
<proteinExistence type="inferred from homology"/>
<name>A0A9P6CB05_9AGAR</name>
<comment type="cofactor">
    <cofactor evidence="1">
        <name>FMN</name>
        <dbReference type="ChEBI" id="CHEBI:58210"/>
    </cofactor>
</comment>
<dbReference type="EMBL" id="MU150327">
    <property type="protein sequence ID" value="KAF9458932.1"/>
    <property type="molecule type" value="Genomic_DNA"/>
</dbReference>
<dbReference type="Proteomes" id="UP000807353">
    <property type="component" value="Unassembled WGS sequence"/>
</dbReference>
<evidence type="ECO:0000256" key="3">
    <source>
        <dbReference type="ARBA" id="ARBA00022643"/>
    </source>
</evidence>
<evidence type="ECO:0000256" key="4">
    <source>
        <dbReference type="ARBA" id="ARBA00038054"/>
    </source>
</evidence>
<keyword evidence="2" id="KW-0285">Flavoprotein</keyword>
<reference evidence="6" key="1">
    <citation type="submission" date="2020-11" db="EMBL/GenBank/DDBJ databases">
        <authorList>
            <consortium name="DOE Joint Genome Institute"/>
            <person name="Ahrendt S."/>
            <person name="Riley R."/>
            <person name="Andreopoulos W."/>
            <person name="Labutti K."/>
            <person name="Pangilinan J."/>
            <person name="Ruiz-Duenas F.J."/>
            <person name="Barrasa J.M."/>
            <person name="Sanchez-Garcia M."/>
            <person name="Camarero S."/>
            <person name="Miyauchi S."/>
            <person name="Serrano A."/>
            <person name="Linde D."/>
            <person name="Babiker R."/>
            <person name="Drula E."/>
            <person name="Ayuso-Fernandez I."/>
            <person name="Pacheco R."/>
            <person name="Padilla G."/>
            <person name="Ferreira P."/>
            <person name="Barriuso J."/>
            <person name="Kellner H."/>
            <person name="Castanera R."/>
            <person name="Alfaro M."/>
            <person name="Ramirez L."/>
            <person name="Pisabarro A.G."/>
            <person name="Kuo A."/>
            <person name="Tritt A."/>
            <person name="Lipzen A."/>
            <person name="He G."/>
            <person name="Yan M."/>
            <person name="Ng V."/>
            <person name="Cullen D."/>
            <person name="Martin F."/>
            <person name="Rosso M.-N."/>
            <person name="Henrissat B."/>
            <person name="Hibbett D."/>
            <person name="Martinez A.T."/>
            <person name="Grigoriev I.V."/>
        </authorList>
    </citation>
    <scope>NUCLEOTIDE SEQUENCE</scope>
    <source>
        <strain evidence="6">CBS 247.69</strain>
    </source>
</reference>
<dbReference type="PANTHER" id="PTHR33798:SF5">
    <property type="entry name" value="FLAVIN REDUCTASE LIKE DOMAIN-CONTAINING PROTEIN"/>
    <property type="match status" value="1"/>
</dbReference>
<dbReference type="GO" id="GO:0010181">
    <property type="term" value="F:FMN binding"/>
    <property type="evidence" value="ECO:0007669"/>
    <property type="project" value="InterPro"/>
</dbReference>
<dbReference type="InterPro" id="IPR012349">
    <property type="entry name" value="Split_barrel_FMN-bd"/>
</dbReference>
<protein>
    <recommendedName>
        <fullName evidence="5">Flavin reductase like domain-containing protein</fullName>
    </recommendedName>
</protein>
<comment type="similarity">
    <text evidence="4">Belongs to the flavoredoxin family.</text>
</comment>
<dbReference type="AlphaFoldDB" id="A0A9P6CB05"/>
<dbReference type="Gene3D" id="2.30.110.10">
    <property type="entry name" value="Electron Transport, Fmn-binding Protein, Chain A"/>
    <property type="match status" value="1"/>
</dbReference>
<dbReference type="PANTHER" id="PTHR33798">
    <property type="entry name" value="FLAVOPROTEIN OXYGENASE"/>
    <property type="match status" value="1"/>
</dbReference>
<evidence type="ECO:0000313" key="6">
    <source>
        <dbReference type="EMBL" id="KAF9458932.1"/>
    </source>
</evidence>
<sequence>MPSQDLLPFTSSEFAYTASPNPEWKIGQRIDQTAEGRKWMEGEKMGWKTVDPTTEEPSKMHFLLVSGIGPRPVAFVSSISDSGVENLAPFSWFNQVASFPPVISVSCAHGVDTIKNVRSGRGFTVNIISEPWVEQANSCSVNAPRDFSEWPSSGLTKEASLYVKPARVRESAFSMECELTSAAAAATNG</sequence>
<evidence type="ECO:0000256" key="1">
    <source>
        <dbReference type="ARBA" id="ARBA00001917"/>
    </source>
</evidence>
<keyword evidence="3" id="KW-0288">FMN</keyword>
<dbReference type="Pfam" id="PF01613">
    <property type="entry name" value="Flavin_Reduct"/>
    <property type="match status" value="1"/>
</dbReference>
<dbReference type="InterPro" id="IPR002563">
    <property type="entry name" value="Flavin_Rdtase-like_dom"/>
</dbReference>
<dbReference type="OrthoDB" id="298012at2759"/>
<accession>A0A9P6CB05</accession>
<organism evidence="6 7">
    <name type="scientific">Collybia nuda</name>
    <dbReference type="NCBI Taxonomy" id="64659"/>
    <lineage>
        <taxon>Eukaryota</taxon>
        <taxon>Fungi</taxon>
        <taxon>Dikarya</taxon>
        <taxon>Basidiomycota</taxon>
        <taxon>Agaricomycotina</taxon>
        <taxon>Agaricomycetes</taxon>
        <taxon>Agaricomycetidae</taxon>
        <taxon>Agaricales</taxon>
        <taxon>Tricholomatineae</taxon>
        <taxon>Clitocybaceae</taxon>
        <taxon>Collybia</taxon>
    </lineage>
</organism>
<dbReference type="SUPFAM" id="SSF50475">
    <property type="entry name" value="FMN-binding split barrel"/>
    <property type="match status" value="1"/>
</dbReference>